<name>A0ABN8QDR9_9CNID</name>
<feature type="domain" description="EF-hand" evidence="2">
    <location>
        <begin position="63"/>
        <end position="98"/>
    </location>
</feature>
<accession>A0ABN8QDR9</accession>
<dbReference type="Gene3D" id="1.10.238.10">
    <property type="entry name" value="EF-hand"/>
    <property type="match status" value="1"/>
</dbReference>
<dbReference type="InterPro" id="IPR018247">
    <property type="entry name" value="EF_Hand_1_Ca_BS"/>
</dbReference>
<dbReference type="Proteomes" id="UP001159405">
    <property type="component" value="Unassembled WGS sequence"/>
</dbReference>
<protein>
    <recommendedName>
        <fullName evidence="2">EF-hand domain-containing protein</fullName>
    </recommendedName>
</protein>
<keyword evidence="4" id="KW-1185">Reference proteome</keyword>
<evidence type="ECO:0000259" key="2">
    <source>
        <dbReference type="PROSITE" id="PS50222"/>
    </source>
</evidence>
<evidence type="ECO:0000256" key="1">
    <source>
        <dbReference type="ARBA" id="ARBA00022837"/>
    </source>
</evidence>
<dbReference type="EMBL" id="CALNXK010000123">
    <property type="protein sequence ID" value="CAH3162599.1"/>
    <property type="molecule type" value="Genomic_DNA"/>
</dbReference>
<sequence length="103" mass="11626">MVGVEVEDVEYVDSDAEENPCRFVKRSFLDESEEPALPSKFTVYDSNSDGELTRGEFTDAIDLMQEDGRELFEIIDTNSDQKITCDEFKQATRDVADGEPSCD</sequence>
<reference evidence="3 4" key="1">
    <citation type="submission" date="2022-05" db="EMBL/GenBank/DDBJ databases">
        <authorList>
            <consortium name="Genoscope - CEA"/>
            <person name="William W."/>
        </authorList>
    </citation>
    <scope>NUCLEOTIDE SEQUENCE [LARGE SCALE GENOMIC DNA]</scope>
</reference>
<evidence type="ECO:0000313" key="4">
    <source>
        <dbReference type="Proteomes" id="UP001159405"/>
    </source>
</evidence>
<proteinExistence type="predicted"/>
<gene>
    <name evidence="3" type="ORF">PLOB_00005416</name>
</gene>
<dbReference type="PROSITE" id="PS00018">
    <property type="entry name" value="EF_HAND_1"/>
    <property type="match status" value="1"/>
</dbReference>
<dbReference type="InterPro" id="IPR002048">
    <property type="entry name" value="EF_hand_dom"/>
</dbReference>
<dbReference type="SUPFAM" id="SSF47473">
    <property type="entry name" value="EF-hand"/>
    <property type="match status" value="1"/>
</dbReference>
<organism evidence="3 4">
    <name type="scientific">Porites lobata</name>
    <dbReference type="NCBI Taxonomy" id="104759"/>
    <lineage>
        <taxon>Eukaryota</taxon>
        <taxon>Metazoa</taxon>
        <taxon>Cnidaria</taxon>
        <taxon>Anthozoa</taxon>
        <taxon>Hexacorallia</taxon>
        <taxon>Scleractinia</taxon>
        <taxon>Fungiina</taxon>
        <taxon>Poritidae</taxon>
        <taxon>Porites</taxon>
    </lineage>
</organism>
<comment type="caution">
    <text evidence="3">The sequence shown here is derived from an EMBL/GenBank/DDBJ whole genome shotgun (WGS) entry which is preliminary data.</text>
</comment>
<dbReference type="Pfam" id="PF13499">
    <property type="entry name" value="EF-hand_7"/>
    <property type="match status" value="1"/>
</dbReference>
<dbReference type="InterPro" id="IPR011992">
    <property type="entry name" value="EF-hand-dom_pair"/>
</dbReference>
<evidence type="ECO:0000313" key="3">
    <source>
        <dbReference type="EMBL" id="CAH3162599.1"/>
    </source>
</evidence>
<keyword evidence="1" id="KW-0106">Calcium</keyword>
<dbReference type="PROSITE" id="PS50222">
    <property type="entry name" value="EF_HAND_2"/>
    <property type="match status" value="1"/>
</dbReference>